<dbReference type="RefSeq" id="WP_237874580.1">
    <property type="nucleotide sequence ID" value="NZ_JAKLTR010000011.1"/>
</dbReference>
<comment type="caution">
    <text evidence="4">The sequence shown here is derived from an EMBL/GenBank/DDBJ whole genome shotgun (WGS) entry which is preliminary data.</text>
</comment>
<dbReference type="PROSITE" id="PS00194">
    <property type="entry name" value="THIOREDOXIN_1"/>
    <property type="match status" value="1"/>
</dbReference>
<dbReference type="Pfam" id="PF13899">
    <property type="entry name" value="Thioredoxin_7"/>
    <property type="match status" value="1"/>
</dbReference>
<feature type="chain" id="PRO_5046269607" evidence="2">
    <location>
        <begin position="19"/>
        <end position="411"/>
    </location>
</feature>
<keyword evidence="1" id="KW-0676">Redox-active center</keyword>
<evidence type="ECO:0000313" key="5">
    <source>
        <dbReference type="Proteomes" id="UP001165367"/>
    </source>
</evidence>
<dbReference type="Proteomes" id="UP001165367">
    <property type="component" value="Unassembled WGS sequence"/>
</dbReference>
<dbReference type="SUPFAM" id="SSF52833">
    <property type="entry name" value="Thioredoxin-like"/>
    <property type="match status" value="1"/>
</dbReference>
<name>A0ABS9KUL5_9BACT</name>
<evidence type="ECO:0000256" key="2">
    <source>
        <dbReference type="SAM" id="SignalP"/>
    </source>
</evidence>
<dbReference type="InterPro" id="IPR017937">
    <property type="entry name" value="Thioredoxin_CS"/>
</dbReference>
<dbReference type="InterPro" id="IPR036249">
    <property type="entry name" value="Thioredoxin-like_sf"/>
</dbReference>
<dbReference type="PANTHER" id="PTHR32234:SF0">
    <property type="entry name" value="THIOL:DISULFIDE INTERCHANGE PROTEIN DSBD"/>
    <property type="match status" value="1"/>
</dbReference>
<dbReference type="EMBL" id="JAKLTR010000011">
    <property type="protein sequence ID" value="MCG2616042.1"/>
    <property type="molecule type" value="Genomic_DNA"/>
</dbReference>
<dbReference type="Gene3D" id="3.40.30.10">
    <property type="entry name" value="Glutaredoxin"/>
    <property type="match status" value="1"/>
</dbReference>
<keyword evidence="5" id="KW-1185">Reference proteome</keyword>
<sequence length="411" mass="46782">MRSLICILALFLSSIVKANDSLTFFKGSWQEVLQEAKKQNKPIFLDVYTSWCAPCKQMDKFVFTVKEVGDKYNAAFINYKIDAEKGEGIQLAGQFNVKAYPTYLFLDSQGYPVHRVEGYFDSAPFVAQADRAISLVGTENPVSVYEKEFNEGNREAAFLRRYITKMTELKLDNTPVLNAYFESASIKQLSEPAALIFLGENAGSIRFKGLPFLLKAYKNLSKEEQQKLAGRIYSRIIHNAAGEAWKAGRMPEMQQLVAYMDLLRPDVTKKHTEAMDNLRMMYYAAVKDLEQFRKIGYASAKPLLLIPVDSLFQRDDREFRAIMKPYLTGEKDSTKVVGFQEDQKYLRHIYSGEVSTKLYDLAKMFAENLDVTDPGRADALKWIRHAQKLVPGNKAILELKEKLETTTAPSP</sequence>
<keyword evidence="2" id="KW-0732">Signal</keyword>
<protein>
    <submittedName>
        <fullName evidence="4">Thioredoxin family protein</fullName>
    </submittedName>
</protein>
<evidence type="ECO:0000256" key="1">
    <source>
        <dbReference type="ARBA" id="ARBA00023284"/>
    </source>
</evidence>
<dbReference type="PANTHER" id="PTHR32234">
    <property type="entry name" value="THIOL:DISULFIDE INTERCHANGE PROTEIN DSBD"/>
    <property type="match status" value="1"/>
</dbReference>
<gene>
    <name evidence="4" type="ORF">LZZ85_17230</name>
</gene>
<reference evidence="4" key="1">
    <citation type="submission" date="2022-01" db="EMBL/GenBank/DDBJ databases">
        <authorList>
            <person name="Jo J.-H."/>
            <person name="Im W.-T."/>
        </authorList>
    </citation>
    <scope>NUCLEOTIDE SEQUENCE</scope>
    <source>
        <strain evidence="4">NA20</strain>
    </source>
</reference>
<accession>A0ABS9KUL5</accession>
<dbReference type="PROSITE" id="PS51352">
    <property type="entry name" value="THIOREDOXIN_2"/>
    <property type="match status" value="1"/>
</dbReference>
<feature type="domain" description="Thioredoxin" evidence="3">
    <location>
        <begin position="11"/>
        <end position="134"/>
    </location>
</feature>
<feature type="signal peptide" evidence="2">
    <location>
        <begin position="1"/>
        <end position="18"/>
    </location>
</feature>
<organism evidence="4 5">
    <name type="scientific">Terrimonas ginsenosidimutans</name>
    <dbReference type="NCBI Taxonomy" id="2908004"/>
    <lineage>
        <taxon>Bacteria</taxon>
        <taxon>Pseudomonadati</taxon>
        <taxon>Bacteroidota</taxon>
        <taxon>Chitinophagia</taxon>
        <taxon>Chitinophagales</taxon>
        <taxon>Chitinophagaceae</taxon>
        <taxon>Terrimonas</taxon>
    </lineage>
</organism>
<evidence type="ECO:0000313" key="4">
    <source>
        <dbReference type="EMBL" id="MCG2616042.1"/>
    </source>
</evidence>
<proteinExistence type="predicted"/>
<evidence type="ECO:0000259" key="3">
    <source>
        <dbReference type="PROSITE" id="PS51352"/>
    </source>
</evidence>
<dbReference type="InterPro" id="IPR013766">
    <property type="entry name" value="Thioredoxin_domain"/>
</dbReference>